<feature type="region of interest" description="Disordered" evidence="1">
    <location>
        <begin position="61"/>
        <end position="82"/>
    </location>
</feature>
<evidence type="ECO:0000313" key="2">
    <source>
        <dbReference type="EMBL" id="JAU00464.1"/>
    </source>
</evidence>
<dbReference type="AlphaFoldDB" id="A0A1E1XML9"/>
<organism evidence="2">
    <name type="scientific">Amblyomma sculptum</name>
    <name type="common">Tick</name>
    <dbReference type="NCBI Taxonomy" id="1581419"/>
    <lineage>
        <taxon>Eukaryota</taxon>
        <taxon>Metazoa</taxon>
        <taxon>Ecdysozoa</taxon>
        <taxon>Arthropoda</taxon>
        <taxon>Chelicerata</taxon>
        <taxon>Arachnida</taxon>
        <taxon>Acari</taxon>
        <taxon>Parasitiformes</taxon>
        <taxon>Ixodida</taxon>
        <taxon>Ixodoidea</taxon>
        <taxon>Ixodidae</taxon>
        <taxon>Amblyomminae</taxon>
        <taxon>Amblyomma</taxon>
    </lineage>
</organism>
<accession>A0A1E1XML9</accession>
<sequence length="118" mass="13261">DTCRVCRREPADHTHILWDCIRNPEEARSGTIPPRLEAAAKSNDHDQQLWAVQQVLGALERQGPAQSNGSLVDDVGPRRGARAPNSAEIQHHMFLFTLEVQSIIRPTPAIRKKSSWLH</sequence>
<feature type="non-terminal residue" evidence="2">
    <location>
        <position position="1"/>
    </location>
</feature>
<dbReference type="EMBL" id="GFAA01002971">
    <property type="protein sequence ID" value="JAU00464.1"/>
    <property type="molecule type" value="mRNA"/>
</dbReference>
<protein>
    <submittedName>
        <fullName evidence="2">Putative tick transposon</fullName>
    </submittedName>
</protein>
<name>A0A1E1XML9_AMBSC</name>
<reference evidence="2" key="2">
    <citation type="journal article" date="2017" name="Front. Cell. Infect. Microbiol.">
        <title>Analysis of the Salivary Gland Transcriptome of Unfed and Partially Fed Amblyomma sculptum Ticks and Descriptive Proteome of the Saliva.</title>
        <authorList>
            <person name="Esteves E."/>
            <person name="Maruyama S.R."/>
            <person name="Kawahara R."/>
            <person name="Fujita A."/>
            <person name="Martins L.A."/>
            <person name="Righi A.A."/>
            <person name="Costa F.B."/>
            <person name="Palmisano G."/>
            <person name="Labruna M.B."/>
            <person name="Sa-Nunes A."/>
            <person name="Ribeiro J.M.C."/>
            <person name="Fogaca A.C."/>
        </authorList>
    </citation>
    <scope>NUCLEOTIDE SEQUENCE</scope>
</reference>
<proteinExistence type="evidence at transcript level"/>
<reference evidence="2" key="1">
    <citation type="submission" date="2016-09" db="EMBL/GenBank/DDBJ databases">
        <authorList>
            <person name="Capua I."/>
            <person name="De Benedictis P."/>
            <person name="Joannis T."/>
            <person name="Lombin L.H."/>
            <person name="Cattoli G."/>
        </authorList>
    </citation>
    <scope>NUCLEOTIDE SEQUENCE</scope>
</reference>
<evidence type="ECO:0000256" key="1">
    <source>
        <dbReference type="SAM" id="MobiDB-lite"/>
    </source>
</evidence>